<comment type="caution">
    <text evidence="5">The sequence shown here is derived from an EMBL/GenBank/DDBJ whole genome shotgun (WGS) entry which is preliminary data.</text>
</comment>
<evidence type="ECO:0000256" key="3">
    <source>
        <dbReference type="ARBA" id="ARBA00047512"/>
    </source>
</evidence>
<dbReference type="Proteomes" id="UP000237105">
    <property type="component" value="Unassembled WGS sequence"/>
</dbReference>
<protein>
    <recommendedName>
        <fullName evidence="1">glycerophosphodiester phosphodiesterase</fullName>
        <ecNumber evidence="1">3.1.4.46</ecNumber>
    </recommendedName>
</protein>
<dbReference type="GO" id="GO:0008889">
    <property type="term" value="F:glycerophosphodiester phosphodiesterase activity"/>
    <property type="evidence" value="ECO:0007669"/>
    <property type="project" value="UniProtKB-EC"/>
</dbReference>
<gene>
    <name evidence="5" type="ORF">PanWU01x14_160880</name>
</gene>
<accession>A0A2P5CDQ9</accession>
<dbReference type="Gene3D" id="3.30.540.10">
    <property type="entry name" value="Fructose-1,6-Bisphosphatase, subunit A, domain 1"/>
    <property type="match status" value="1"/>
</dbReference>
<dbReference type="AlphaFoldDB" id="A0A2P5CDQ9"/>
<dbReference type="GO" id="GO:0006071">
    <property type="term" value="P:glycerol metabolic process"/>
    <property type="evidence" value="ECO:0007669"/>
    <property type="project" value="UniProtKB-KW"/>
</dbReference>
<feature type="domain" description="GP-PDE" evidence="4">
    <location>
        <begin position="11"/>
        <end position="249"/>
    </location>
</feature>
<dbReference type="PANTHER" id="PTHR46211">
    <property type="entry name" value="GLYCEROPHOSPHORYL DIESTER PHOSPHODIESTERASE"/>
    <property type="match status" value="1"/>
</dbReference>
<dbReference type="InterPro" id="IPR030395">
    <property type="entry name" value="GP_PDE_dom"/>
</dbReference>
<dbReference type="PANTHER" id="PTHR46211:SF14">
    <property type="entry name" value="GLYCEROPHOSPHODIESTER PHOSPHODIESTERASE"/>
    <property type="match status" value="1"/>
</dbReference>
<dbReference type="EMBL" id="JXTB01000142">
    <property type="protein sequence ID" value="PON59161.1"/>
    <property type="molecule type" value="Genomic_DNA"/>
</dbReference>
<keyword evidence="6" id="KW-1185">Reference proteome</keyword>
<evidence type="ECO:0000259" key="4">
    <source>
        <dbReference type="PROSITE" id="PS51704"/>
    </source>
</evidence>
<name>A0A2P5CDQ9_PARAD</name>
<dbReference type="SUPFAM" id="SSF51695">
    <property type="entry name" value="PLC-like phosphodiesterases"/>
    <property type="match status" value="1"/>
</dbReference>
<keyword evidence="2" id="KW-0319">Glycerol metabolism</keyword>
<dbReference type="Gene3D" id="3.20.20.190">
    <property type="entry name" value="Phosphatidylinositol (PI) phosphodiesterase"/>
    <property type="match status" value="1"/>
</dbReference>
<evidence type="ECO:0000313" key="6">
    <source>
        <dbReference type="Proteomes" id="UP000237105"/>
    </source>
</evidence>
<comment type="catalytic activity">
    <reaction evidence="3">
        <text>a sn-glycero-3-phosphodiester + H2O = an alcohol + sn-glycerol 3-phosphate + H(+)</text>
        <dbReference type="Rhea" id="RHEA:12969"/>
        <dbReference type="ChEBI" id="CHEBI:15377"/>
        <dbReference type="ChEBI" id="CHEBI:15378"/>
        <dbReference type="ChEBI" id="CHEBI:30879"/>
        <dbReference type="ChEBI" id="CHEBI:57597"/>
        <dbReference type="ChEBI" id="CHEBI:83408"/>
        <dbReference type="EC" id="3.1.4.46"/>
    </reaction>
</comment>
<dbReference type="OrthoDB" id="1058301at2759"/>
<proteinExistence type="predicted"/>
<dbReference type="GO" id="GO:0006629">
    <property type="term" value="P:lipid metabolic process"/>
    <property type="evidence" value="ECO:0007669"/>
    <property type="project" value="InterPro"/>
</dbReference>
<dbReference type="EC" id="3.1.4.46" evidence="1"/>
<reference evidence="6" key="1">
    <citation type="submission" date="2016-06" db="EMBL/GenBank/DDBJ databases">
        <title>Parallel loss of symbiosis genes in relatives of nitrogen-fixing non-legume Parasponia.</title>
        <authorList>
            <person name="Van Velzen R."/>
            <person name="Holmer R."/>
            <person name="Bu F."/>
            <person name="Rutten L."/>
            <person name="Van Zeijl A."/>
            <person name="Liu W."/>
            <person name="Santuari L."/>
            <person name="Cao Q."/>
            <person name="Sharma T."/>
            <person name="Shen D."/>
            <person name="Roswanjaya Y."/>
            <person name="Wardhani T."/>
            <person name="Kalhor M.S."/>
            <person name="Jansen J."/>
            <person name="Van den Hoogen J."/>
            <person name="Gungor B."/>
            <person name="Hartog M."/>
            <person name="Hontelez J."/>
            <person name="Verver J."/>
            <person name="Yang W.-C."/>
            <person name="Schijlen E."/>
            <person name="Repin R."/>
            <person name="Schilthuizen M."/>
            <person name="Schranz E."/>
            <person name="Heidstra R."/>
            <person name="Miyata K."/>
            <person name="Fedorova E."/>
            <person name="Kohlen W."/>
            <person name="Bisseling T."/>
            <person name="Smit S."/>
            <person name="Geurts R."/>
        </authorList>
    </citation>
    <scope>NUCLEOTIDE SEQUENCE [LARGE SCALE GENOMIC DNA]</scope>
    <source>
        <strain evidence="6">cv. WU1-14</strain>
    </source>
</reference>
<dbReference type="PROSITE" id="PS51704">
    <property type="entry name" value="GP_PDE"/>
    <property type="match status" value="1"/>
</dbReference>
<dbReference type="STRING" id="3476.A0A2P5CDQ9"/>
<dbReference type="Pfam" id="PF03009">
    <property type="entry name" value="GDPD"/>
    <property type="match status" value="1"/>
</dbReference>
<sequence length="306" mass="33878">MNLLRTTSATMRLAGHRGHSAGAPENTFAAFRKAHEFAGRGVTCETDLRITSDGELVLIHDETVDRTTGGHGLNRNMTYSEIAKIDAGGWFSDEFTGERVPLLKDALQLARELGIIYQLEFKTYDRDDLFFPKLRALIDALGCADLLQFSSFDFVQLRAIKKAIPEIYHFPSGEARQLHDGGIAAFLHVPRPERLKSLKEYGVDIEANVVQWIREGQLDQLISDDVAQPSERTYEAVVEEIACKASELALIHFWSVSSLPVEKKGHLDLVTKADMQVEEFIASLLEAFPADGIFGEEGGVIKGTSG</sequence>
<dbReference type="InterPro" id="IPR017946">
    <property type="entry name" value="PLC-like_Pdiesterase_TIM-brl"/>
</dbReference>
<evidence type="ECO:0000256" key="1">
    <source>
        <dbReference type="ARBA" id="ARBA00012247"/>
    </source>
</evidence>
<evidence type="ECO:0000313" key="5">
    <source>
        <dbReference type="EMBL" id="PON59161.1"/>
    </source>
</evidence>
<evidence type="ECO:0000256" key="2">
    <source>
        <dbReference type="ARBA" id="ARBA00022798"/>
    </source>
</evidence>
<dbReference type="SUPFAM" id="SSF56655">
    <property type="entry name" value="Carbohydrate phosphatase"/>
    <property type="match status" value="1"/>
</dbReference>
<organism evidence="5 6">
    <name type="scientific">Parasponia andersonii</name>
    <name type="common">Sponia andersonii</name>
    <dbReference type="NCBI Taxonomy" id="3476"/>
    <lineage>
        <taxon>Eukaryota</taxon>
        <taxon>Viridiplantae</taxon>
        <taxon>Streptophyta</taxon>
        <taxon>Embryophyta</taxon>
        <taxon>Tracheophyta</taxon>
        <taxon>Spermatophyta</taxon>
        <taxon>Magnoliopsida</taxon>
        <taxon>eudicotyledons</taxon>
        <taxon>Gunneridae</taxon>
        <taxon>Pentapetalae</taxon>
        <taxon>rosids</taxon>
        <taxon>fabids</taxon>
        <taxon>Rosales</taxon>
        <taxon>Cannabaceae</taxon>
        <taxon>Parasponia</taxon>
    </lineage>
</organism>